<dbReference type="Proteomes" id="UP000034176">
    <property type="component" value="Unassembled WGS sequence"/>
</dbReference>
<evidence type="ECO:0000313" key="11">
    <source>
        <dbReference type="EMBL" id="KKP59858.1"/>
    </source>
</evidence>
<dbReference type="GO" id="GO:0005886">
    <property type="term" value="C:plasma membrane"/>
    <property type="evidence" value="ECO:0007669"/>
    <property type="project" value="TreeGrafter"/>
</dbReference>
<dbReference type="PANTHER" id="PTHR48109">
    <property type="entry name" value="DIHYDROOROTATE DEHYDROGENASE (QUINONE), MITOCHONDRIAL-RELATED"/>
    <property type="match status" value="1"/>
</dbReference>
<comment type="cofactor">
    <cofactor evidence="1">
        <name>FMN</name>
        <dbReference type="ChEBI" id="CHEBI:58210"/>
    </cofactor>
</comment>
<dbReference type="GO" id="GO:0044205">
    <property type="term" value="P:'de novo' UMP biosynthetic process"/>
    <property type="evidence" value="ECO:0007669"/>
    <property type="project" value="UniProtKB-UniPathway"/>
</dbReference>
<comment type="pathway">
    <text evidence="3">Pyrimidine metabolism; UMP biosynthesis via de novo pathway.</text>
</comment>
<evidence type="ECO:0000256" key="8">
    <source>
        <dbReference type="ARBA" id="ARBA00023136"/>
    </source>
</evidence>
<keyword evidence="7" id="KW-0560">Oxidoreductase</keyword>
<dbReference type="InterPro" id="IPR050074">
    <property type="entry name" value="DHO_dehydrogenase"/>
</dbReference>
<dbReference type="AlphaFoldDB" id="A0A0G0AS38"/>
<reference evidence="11 12" key="1">
    <citation type="journal article" date="2015" name="Nature">
        <title>rRNA introns, odd ribosomes, and small enigmatic genomes across a large radiation of phyla.</title>
        <authorList>
            <person name="Brown C.T."/>
            <person name="Hug L.A."/>
            <person name="Thomas B.C."/>
            <person name="Sharon I."/>
            <person name="Castelle C.J."/>
            <person name="Singh A."/>
            <person name="Wilkins M.J."/>
            <person name="Williams K.H."/>
            <person name="Banfield J.F."/>
        </authorList>
    </citation>
    <scope>NUCLEOTIDE SEQUENCE [LARGE SCALE GENOMIC DNA]</scope>
</reference>
<dbReference type="InterPro" id="IPR005720">
    <property type="entry name" value="Dihydroorotate_DH_cat"/>
</dbReference>
<evidence type="ECO:0000256" key="2">
    <source>
        <dbReference type="ARBA" id="ARBA00003125"/>
    </source>
</evidence>
<keyword evidence="6" id="KW-0665">Pyrimidine biosynthesis</keyword>
<evidence type="ECO:0000256" key="4">
    <source>
        <dbReference type="ARBA" id="ARBA00022630"/>
    </source>
</evidence>
<dbReference type="Gene3D" id="3.20.20.70">
    <property type="entry name" value="Aldolase class I"/>
    <property type="match status" value="1"/>
</dbReference>
<dbReference type="InterPro" id="IPR005719">
    <property type="entry name" value="Dihydroorotate_DH_2"/>
</dbReference>
<dbReference type="EMBL" id="LBPN01000002">
    <property type="protein sequence ID" value="KKP59858.1"/>
    <property type="molecule type" value="Genomic_DNA"/>
</dbReference>
<proteinExistence type="predicted"/>
<dbReference type="SUPFAM" id="SSF51395">
    <property type="entry name" value="FMN-linked oxidoreductases"/>
    <property type="match status" value="1"/>
</dbReference>
<dbReference type="GO" id="GO:0006207">
    <property type="term" value="P:'de novo' pyrimidine nucleobase biosynthetic process"/>
    <property type="evidence" value="ECO:0007669"/>
    <property type="project" value="InterPro"/>
</dbReference>
<keyword evidence="8" id="KW-0472">Membrane</keyword>
<gene>
    <name evidence="11" type="ORF">UR52_C0002G0086</name>
</gene>
<dbReference type="Pfam" id="PF01180">
    <property type="entry name" value="DHO_dh"/>
    <property type="match status" value="1"/>
</dbReference>
<dbReference type="CDD" id="cd04738">
    <property type="entry name" value="DHOD_2_like"/>
    <property type="match status" value="1"/>
</dbReference>
<keyword evidence="4" id="KW-0285">Flavoprotein</keyword>
<organism evidence="11 12">
    <name type="scientific">Candidatus Gottesmanbacteria bacterium GW2011_GWA1_34_13</name>
    <dbReference type="NCBI Taxonomy" id="1618434"/>
    <lineage>
        <taxon>Bacteria</taxon>
        <taxon>Candidatus Gottesmaniibacteriota</taxon>
    </lineage>
</organism>
<dbReference type="UniPathway" id="UPA00070"/>
<comment type="function">
    <text evidence="2">Catalyzes the conversion of dihydroorotate to orotate with quinone as electron acceptor.</text>
</comment>
<protein>
    <recommendedName>
        <fullName evidence="9">Dihydroorotate oxidase</fullName>
    </recommendedName>
</protein>
<dbReference type="PIRSF" id="PIRSF000164">
    <property type="entry name" value="DHO_oxidase"/>
    <property type="match status" value="1"/>
</dbReference>
<accession>A0A0G0AS38</accession>
<evidence type="ECO:0000256" key="3">
    <source>
        <dbReference type="ARBA" id="ARBA00004725"/>
    </source>
</evidence>
<evidence type="ECO:0000256" key="5">
    <source>
        <dbReference type="ARBA" id="ARBA00022643"/>
    </source>
</evidence>
<evidence type="ECO:0000256" key="9">
    <source>
        <dbReference type="ARBA" id="ARBA00031623"/>
    </source>
</evidence>
<comment type="caution">
    <text evidence="11">The sequence shown here is derived from an EMBL/GenBank/DDBJ whole genome shotgun (WGS) entry which is preliminary data.</text>
</comment>
<name>A0A0G0AS38_9BACT</name>
<dbReference type="GO" id="GO:0004152">
    <property type="term" value="F:dihydroorotate dehydrogenase activity"/>
    <property type="evidence" value="ECO:0007669"/>
    <property type="project" value="InterPro"/>
</dbReference>
<evidence type="ECO:0000256" key="1">
    <source>
        <dbReference type="ARBA" id="ARBA00001917"/>
    </source>
</evidence>
<feature type="domain" description="Dihydroorotate dehydrogenase catalytic" evidence="10">
    <location>
        <begin position="2"/>
        <end position="281"/>
    </location>
</feature>
<dbReference type="GO" id="GO:0005737">
    <property type="term" value="C:cytoplasm"/>
    <property type="evidence" value="ECO:0007669"/>
    <property type="project" value="InterPro"/>
</dbReference>
<keyword evidence="5" id="KW-0288">FMN</keyword>
<evidence type="ECO:0000259" key="10">
    <source>
        <dbReference type="Pfam" id="PF01180"/>
    </source>
</evidence>
<dbReference type="InterPro" id="IPR013785">
    <property type="entry name" value="Aldolase_TIM"/>
</dbReference>
<evidence type="ECO:0000256" key="7">
    <source>
        <dbReference type="ARBA" id="ARBA00023002"/>
    </source>
</evidence>
<dbReference type="PANTHER" id="PTHR48109:SF4">
    <property type="entry name" value="DIHYDROOROTATE DEHYDROGENASE (QUINONE), MITOCHONDRIAL"/>
    <property type="match status" value="1"/>
</dbReference>
<sequence>MGLAAGFDYEARLTQILSSVNFGFQTVGTITHLPFKGNPKPMLGRLPKSKSLMVNKGFKNLGVDATIKKLTQYKFPIPVGISIGKTNLPVINNQNQAIQDIISTFVSFEKAKINHAFYELNISCPNLYGNVSFYPPKKLETLLIAIDKLKLIKPVFVKMPINKTNQEFLLMLKVISQHCPKGVIIGNLQTNRQDVSLDSDEVKKFPKGNFSGKPTYEKSNELIALTYKNFGKKLIIIGCGGIFSGRDAYQKIKLGASLVQLISGMIFEGPQLIAQINLQFIDLLHQDGLTHIHQAIGLDNKQRRKITR</sequence>
<evidence type="ECO:0000313" key="12">
    <source>
        <dbReference type="Proteomes" id="UP000034176"/>
    </source>
</evidence>
<dbReference type="STRING" id="1618434.UR52_C0002G0086"/>
<evidence type="ECO:0000256" key="6">
    <source>
        <dbReference type="ARBA" id="ARBA00022975"/>
    </source>
</evidence>
<dbReference type="InterPro" id="IPR012135">
    <property type="entry name" value="Dihydroorotate_DH_1_2"/>
</dbReference>